<dbReference type="Proteomes" id="UP000550501">
    <property type="component" value="Unassembled WGS sequence"/>
</dbReference>
<gene>
    <name evidence="3" type="ORF">FHR72_003851</name>
</gene>
<feature type="transmembrane region" description="Helical" evidence="2">
    <location>
        <begin position="107"/>
        <end position="130"/>
    </location>
</feature>
<keyword evidence="2" id="KW-0812">Transmembrane</keyword>
<proteinExistence type="predicted"/>
<name>A0A839QGI3_MYCIR</name>
<keyword evidence="4" id="KW-1185">Reference proteome</keyword>
<feature type="transmembrane region" description="Helical" evidence="2">
    <location>
        <begin position="33"/>
        <end position="55"/>
    </location>
</feature>
<reference evidence="3 4" key="1">
    <citation type="submission" date="2020-08" db="EMBL/GenBank/DDBJ databases">
        <title>The Agave Microbiome: Exploring the role of microbial communities in plant adaptations to desert environments.</title>
        <authorList>
            <person name="Partida-Martinez L.P."/>
        </authorList>
    </citation>
    <scope>NUCLEOTIDE SEQUENCE [LARGE SCALE GENOMIC DNA]</scope>
    <source>
        <strain evidence="3 4">AT2.18</strain>
    </source>
</reference>
<feature type="compositionally biased region" description="Low complexity" evidence="1">
    <location>
        <begin position="207"/>
        <end position="223"/>
    </location>
</feature>
<evidence type="ECO:0000256" key="1">
    <source>
        <dbReference type="SAM" id="MobiDB-lite"/>
    </source>
</evidence>
<dbReference type="RefSeq" id="WP_260156109.1">
    <property type="nucleotide sequence ID" value="NZ_JACHVU010000009.1"/>
</dbReference>
<keyword evidence="2" id="KW-0472">Membrane</keyword>
<feature type="transmembrane region" description="Helical" evidence="2">
    <location>
        <begin position="171"/>
        <end position="191"/>
    </location>
</feature>
<feature type="transmembrane region" description="Helical" evidence="2">
    <location>
        <begin position="142"/>
        <end position="165"/>
    </location>
</feature>
<feature type="compositionally biased region" description="Basic and acidic residues" evidence="1">
    <location>
        <begin position="249"/>
        <end position="266"/>
    </location>
</feature>
<feature type="region of interest" description="Disordered" evidence="1">
    <location>
        <begin position="204"/>
        <end position="266"/>
    </location>
</feature>
<sequence>MNPRAPKIAGIAFAVLYATAVLVLPALPGPDAGVVRIQGLFLAFSALAVVVVLAFARDRLVGPPSHLFTLGSALLVAQVCLAVWFTAGPALRPGQVTVGTARALDDIGAMWLPVATIANILVAIPILLSANDGHLPRWMGTVAAVFTVEQLIETITIIGPAGSFISPGGPMNQYLGGTLTAAFFLALGIALTPQHVVAEKPVAVGNETSTETGPETSTGTGPESDTEDEPGAEPGAAATRRSPGDAPGADDRRTHPLSATDEHQGD</sequence>
<dbReference type="EMBL" id="JACHVU010000009">
    <property type="protein sequence ID" value="MBB2992352.1"/>
    <property type="molecule type" value="Genomic_DNA"/>
</dbReference>
<organism evidence="3 4">
    <name type="scientific">Mycolicibacterium iranicum</name>
    <name type="common">Mycobacterium iranicum</name>
    <dbReference type="NCBI Taxonomy" id="912594"/>
    <lineage>
        <taxon>Bacteria</taxon>
        <taxon>Bacillati</taxon>
        <taxon>Actinomycetota</taxon>
        <taxon>Actinomycetes</taxon>
        <taxon>Mycobacteriales</taxon>
        <taxon>Mycobacteriaceae</taxon>
        <taxon>Mycolicibacterium</taxon>
    </lineage>
</organism>
<dbReference type="AlphaFoldDB" id="A0A839QGI3"/>
<evidence type="ECO:0000313" key="4">
    <source>
        <dbReference type="Proteomes" id="UP000550501"/>
    </source>
</evidence>
<keyword evidence="2" id="KW-1133">Transmembrane helix</keyword>
<feature type="transmembrane region" description="Helical" evidence="2">
    <location>
        <begin position="7"/>
        <end position="27"/>
    </location>
</feature>
<evidence type="ECO:0000256" key="2">
    <source>
        <dbReference type="SAM" id="Phobius"/>
    </source>
</evidence>
<protein>
    <submittedName>
        <fullName evidence="3">Uncharacterized protein</fullName>
    </submittedName>
</protein>
<evidence type="ECO:0000313" key="3">
    <source>
        <dbReference type="EMBL" id="MBB2992352.1"/>
    </source>
</evidence>
<accession>A0A839QGI3</accession>
<feature type="transmembrane region" description="Helical" evidence="2">
    <location>
        <begin position="67"/>
        <end position="87"/>
    </location>
</feature>
<comment type="caution">
    <text evidence="3">The sequence shown here is derived from an EMBL/GenBank/DDBJ whole genome shotgun (WGS) entry which is preliminary data.</text>
</comment>